<evidence type="ECO:0000313" key="1">
    <source>
        <dbReference type="EMBL" id="XBS90053.1"/>
    </source>
</evidence>
<dbReference type="AlphaFoldDB" id="A0AAU7QMW5"/>
<dbReference type="EMBL" id="CP157948">
    <property type="protein sequence ID" value="XBS90053.1"/>
    <property type="molecule type" value="Genomic_DNA"/>
</dbReference>
<name>A0AAU7QMW5_9GAMM</name>
<protein>
    <submittedName>
        <fullName evidence="1">DUF5691 domain-containing protein</fullName>
    </submittedName>
</protein>
<accession>A0AAU7QMW5</accession>
<proteinExistence type="predicted"/>
<dbReference type="RefSeq" id="WP_350016302.1">
    <property type="nucleotide sequence ID" value="NZ_CP157948.1"/>
</dbReference>
<dbReference type="InterPro" id="IPR043746">
    <property type="entry name" value="DUF5691"/>
</dbReference>
<organism evidence="1">
    <name type="scientific">Rhodanobacter sp. IGA1.0</name>
    <dbReference type="NCBI Taxonomy" id="3158582"/>
    <lineage>
        <taxon>Bacteria</taxon>
        <taxon>Pseudomonadati</taxon>
        <taxon>Pseudomonadota</taxon>
        <taxon>Gammaproteobacteria</taxon>
        <taxon>Lysobacterales</taxon>
        <taxon>Rhodanobacteraceae</taxon>
        <taxon>Rhodanobacter</taxon>
    </lineage>
</organism>
<gene>
    <name evidence="1" type="ORF">ABNK63_16960</name>
</gene>
<dbReference type="Pfam" id="PF18944">
    <property type="entry name" value="DUF5691"/>
    <property type="match status" value="1"/>
</dbReference>
<reference evidence="1" key="1">
    <citation type="submission" date="2024-06" db="EMBL/GenBank/DDBJ databases">
        <authorList>
            <person name="Sun Y."/>
        </authorList>
    </citation>
    <scope>NUCLEOTIDE SEQUENCE</scope>
    <source>
        <strain evidence="1">IGA1.0</strain>
    </source>
</reference>
<sequence length="513" mass="55426">MNGWLKAALVGIEGSVPMPADGEIGALMATVAAQGDDSAQGFCRVAGILAACRLAALSLPPPVVPPTAAAADAQALADDHPACAALASAFAEGPLRLQYEACLRLAAANVHLPAALLPAALQAGQRQQILRAALLPQLGARGQWLAACNPDWRYAASSGESAPDANDEEQQWQQGSIEQRAQYFRALRRRDPAAANVLLQAQLGELAVKERAALVELLAIGLQADDAALLESLLKDRSREVRYIAARLLALLPDATHARRLRLWTAALVTSRRGMLGRSWQCEAPAAVDPDWAGAAIESTRPQHETLGERAWWLYQLVRQVPLAWWCEHTGMRAAELLAWGARSDWAEALQRGWRERVGAADPEWIEAMLASNAPIFRHGMSDLLALLPMAQRERHWPRSLAELQKVGLLGPIIGACAPGETLSAGYSAALLPSLHALLEGDALRQDYALRAVLLELATLLHPDSLPALRLPPRRGDETPALAECLTDFQRIVAVRRALHDSLARSTRSTELR</sequence>